<dbReference type="EMBL" id="AUZJ01000015">
    <property type="protein sequence ID" value="ERF61202.1"/>
    <property type="molecule type" value="Genomic_DNA"/>
</dbReference>
<accession>U1FAP7</accession>
<comment type="caution">
    <text evidence="7">The sequence shown here is derived from an EMBL/GenBank/DDBJ whole genome shotgun (WGS) entry which is preliminary data.</text>
</comment>
<evidence type="ECO:0000256" key="4">
    <source>
        <dbReference type="ARBA" id="ARBA00022970"/>
    </source>
</evidence>
<dbReference type="Proteomes" id="UP000016412">
    <property type="component" value="Unassembled WGS sequence"/>
</dbReference>
<keyword evidence="4" id="KW-0029">Amino-acid transport</keyword>
<dbReference type="EMBL" id="AVQI01000041">
    <property type="protein sequence ID" value="ERK03232.1"/>
    <property type="molecule type" value="Genomic_DNA"/>
</dbReference>
<evidence type="ECO:0000313" key="10">
    <source>
        <dbReference type="Proteomes" id="UP000016646"/>
    </source>
</evidence>
<organism evidence="7 9">
    <name type="scientific">Treponema socranskii subsp. socranskii VPI DR56BR1116 = ATCC 35536</name>
    <dbReference type="NCBI Taxonomy" id="1125725"/>
    <lineage>
        <taxon>Bacteria</taxon>
        <taxon>Pseudomonadati</taxon>
        <taxon>Spirochaetota</taxon>
        <taxon>Spirochaetia</taxon>
        <taxon>Spirochaetales</taxon>
        <taxon>Treponemataceae</taxon>
        <taxon>Treponema</taxon>
    </lineage>
</organism>
<dbReference type="GO" id="GO:0006865">
    <property type="term" value="P:amino acid transport"/>
    <property type="evidence" value="ECO:0007669"/>
    <property type="project" value="UniProtKB-KW"/>
</dbReference>
<dbReference type="InterPro" id="IPR028081">
    <property type="entry name" value="Leu-bd"/>
</dbReference>
<feature type="signal peptide" evidence="5">
    <location>
        <begin position="1"/>
        <end position="26"/>
    </location>
</feature>
<dbReference type="PRINTS" id="PR00337">
    <property type="entry name" value="LEUILEVALBP"/>
</dbReference>
<evidence type="ECO:0000259" key="6">
    <source>
        <dbReference type="Pfam" id="PF13458"/>
    </source>
</evidence>
<feature type="domain" description="Leucine-binding protein" evidence="6">
    <location>
        <begin position="30"/>
        <end position="362"/>
    </location>
</feature>
<dbReference type="AlphaFoldDB" id="U1FAP7"/>
<name>U1FAP7_TRESO</name>
<dbReference type="Pfam" id="PF13458">
    <property type="entry name" value="Peripla_BP_6"/>
    <property type="match status" value="1"/>
</dbReference>
<evidence type="ECO:0000313" key="9">
    <source>
        <dbReference type="Proteomes" id="UP000016412"/>
    </source>
</evidence>
<dbReference type="InterPro" id="IPR028082">
    <property type="entry name" value="Peripla_BP_I"/>
</dbReference>
<dbReference type="eggNOG" id="COG0683">
    <property type="taxonomic scope" value="Bacteria"/>
</dbReference>
<evidence type="ECO:0000256" key="1">
    <source>
        <dbReference type="ARBA" id="ARBA00010062"/>
    </source>
</evidence>
<keyword evidence="3 5" id="KW-0732">Signal</keyword>
<dbReference type="RefSeq" id="WP_021329857.1">
    <property type="nucleotide sequence ID" value="NZ_AUZJ01000015.1"/>
</dbReference>
<protein>
    <submittedName>
        <fullName evidence="7">Receptor family ligand-binding protein</fullName>
    </submittedName>
</protein>
<evidence type="ECO:0000256" key="3">
    <source>
        <dbReference type="ARBA" id="ARBA00022729"/>
    </source>
</evidence>
<dbReference type="PANTHER" id="PTHR30483:SF6">
    <property type="entry name" value="PERIPLASMIC BINDING PROTEIN OF ABC TRANSPORTER FOR NATURAL AMINO ACIDS"/>
    <property type="match status" value="1"/>
</dbReference>
<dbReference type="PROSITE" id="PS51257">
    <property type="entry name" value="PROKAR_LIPOPROTEIN"/>
    <property type="match status" value="1"/>
</dbReference>
<reference evidence="9 10" key="1">
    <citation type="submission" date="2013-08" db="EMBL/GenBank/DDBJ databases">
        <authorList>
            <person name="Durkin A.S."/>
            <person name="Haft D.R."/>
            <person name="McCorrison J."/>
            <person name="Torralba M."/>
            <person name="Gillis M."/>
            <person name="Haft D.H."/>
            <person name="Methe B."/>
            <person name="Sutton G."/>
            <person name="Nelson K.E."/>
        </authorList>
    </citation>
    <scope>NUCLEOTIDE SEQUENCE [LARGE SCALE GENOMIC DNA]</scope>
    <source>
        <strain evidence="8 10">ATCC 35536</strain>
        <strain evidence="7 9">VPI DR56BR1116</strain>
    </source>
</reference>
<dbReference type="OrthoDB" id="369860at2"/>
<dbReference type="Proteomes" id="UP000016646">
    <property type="component" value="Unassembled WGS sequence"/>
</dbReference>
<dbReference type="PATRIC" id="fig|1125725.3.peg.814"/>
<keyword evidence="10" id="KW-1185">Reference proteome</keyword>
<proteinExistence type="inferred from homology"/>
<dbReference type="InterPro" id="IPR000709">
    <property type="entry name" value="Leu_Ile_Val-bd"/>
</dbReference>
<dbReference type="PANTHER" id="PTHR30483">
    <property type="entry name" value="LEUCINE-SPECIFIC-BINDING PROTEIN"/>
    <property type="match status" value="1"/>
</dbReference>
<gene>
    <name evidence="8" type="ORF">HMPREF0860_2613</name>
    <name evidence="7" type="ORF">HMPREF1325_0199</name>
</gene>
<evidence type="ECO:0000313" key="7">
    <source>
        <dbReference type="EMBL" id="ERF61202.1"/>
    </source>
</evidence>
<evidence type="ECO:0000256" key="5">
    <source>
        <dbReference type="SAM" id="SignalP"/>
    </source>
</evidence>
<dbReference type="Gene3D" id="3.40.50.2300">
    <property type="match status" value="2"/>
</dbReference>
<dbReference type="CDD" id="cd06347">
    <property type="entry name" value="PBP1_ABC_LivK_ligand_binding-like"/>
    <property type="match status" value="1"/>
</dbReference>
<dbReference type="STRING" id="1125725.HMPREF1325_0199"/>
<evidence type="ECO:0000313" key="8">
    <source>
        <dbReference type="EMBL" id="ERK03232.1"/>
    </source>
</evidence>
<keyword evidence="2" id="KW-0813">Transport</keyword>
<dbReference type="InterPro" id="IPR051010">
    <property type="entry name" value="BCAA_transport"/>
</dbReference>
<feature type="chain" id="PRO_5004610872" evidence="5">
    <location>
        <begin position="27"/>
        <end position="380"/>
    </location>
</feature>
<keyword evidence="7" id="KW-0675">Receptor</keyword>
<comment type="similarity">
    <text evidence="1">Belongs to the leucine-binding protein family.</text>
</comment>
<evidence type="ECO:0000256" key="2">
    <source>
        <dbReference type="ARBA" id="ARBA00022448"/>
    </source>
</evidence>
<dbReference type="SUPFAM" id="SSF53822">
    <property type="entry name" value="Periplasmic binding protein-like I"/>
    <property type="match status" value="1"/>
</dbReference>
<sequence length="380" mass="40136">MKMLGKYAGFVLAAALALFASGCSKSESDTINIGGIFPLSGDVAVYGVECKKGIDLAIDEINEAGGVNGKKIVLIGEDDEGKPDKSVNAFKKLTTKDKVKFVIGSLTSGCVQAVTTLAQAGRVIQVAPAATSPAITDAGDYIFRACFIDPFQGTVGGKFATDTLGAKRAAVLYDIQNDYSVGLEENFVKAFETGGGTVVARESYSTGDKDFNAQLTKIKNAAPDVVYIPDYYGTVALIARQLRMQGITTPIVGGDGWDGLSGNAGDEVLNGFYSNHYAVDSEVPAVQKFVSAFKTKYNSAPNAFAALGYDSVYMLRDAIVKAGTLDVASVRSALEQTDGDYVTGHLTFDARHNPVKSAVMLELVRSDGKLTSVYKTTVNP</sequence>